<evidence type="ECO:0000313" key="15">
    <source>
        <dbReference type="EMBL" id="MEM5500561.1"/>
    </source>
</evidence>
<comment type="caution">
    <text evidence="15">The sequence shown here is derived from an EMBL/GenBank/DDBJ whole genome shotgun (WGS) entry which is preliminary data.</text>
</comment>
<dbReference type="NCBIfam" id="TIGR00878">
    <property type="entry name" value="purM"/>
    <property type="match status" value="1"/>
</dbReference>
<dbReference type="Pfam" id="PF00586">
    <property type="entry name" value="AIRS"/>
    <property type="match status" value="1"/>
</dbReference>
<dbReference type="SUPFAM" id="SSF56042">
    <property type="entry name" value="PurM C-terminal domain-like"/>
    <property type="match status" value="1"/>
</dbReference>
<evidence type="ECO:0000256" key="1">
    <source>
        <dbReference type="ARBA" id="ARBA00004686"/>
    </source>
</evidence>
<name>A0ABU9T359_9HYPH</name>
<evidence type="ECO:0000256" key="3">
    <source>
        <dbReference type="ARBA" id="ARBA00013047"/>
    </source>
</evidence>
<dbReference type="Gene3D" id="3.90.650.10">
    <property type="entry name" value="PurM-like C-terminal domain"/>
    <property type="match status" value="1"/>
</dbReference>
<keyword evidence="7 12" id="KW-0067">ATP-binding</keyword>
<dbReference type="Gene3D" id="3.30.1330.10">
    <property type="entry name" value="PurM-like, N-terminal domain"/>
    <property type="match status" value="1"/>
</dbReference>
<accession>A0ABU9T359</accession>
<dbReference type="InterPro" id="IPR036676">
    <property type="entry name" value="PurM-like_C_sf"/>
</dbReference>
<keyword evidence="12" id="KW-0963">Cytoplasm</keyword>
<keyword evidence="5 12" id="KW-0436">Ligase</keyword>
<dbReference type="EC" id="6.3.3.1" evidence="3 12"/>
<dbReference type="SUPFAM" id="SSF55326">
    <property type="entry name" value="PurM N-terminal domain-like"/>
    <property type="match status" value="1"/>
</dbReference>
<gene>
    <name evidence="12 15" type="primary">purM</name>
    <name evidence="15" type="ORF">WNY59_03055</name>
</gene>
<evidence type="ECO:0000256" key="6">
    <source>
        <dbReference type="ARBA" id="ARBA00022741"/>
    </source>
</evidence>
<protein>
    <recommendedName>
        <fullName evidence="4 12">Phosphoribosylformylglycinamidine cyclo-ligase</fullName>
        <ecNumber evidence="3 12">6.3.3.1</ecNumber>
    </recommendedName>
    <alternativeName>
        <fullName evidence="9 12">AIR synthase</fullName>
    </alternativeName>
    <alternativeName>
        <fullName evidence="10 12">AIRS</fullName>
    </alternativeName>
    <alternativeName>
        <fullName evidence="8 12">Phosphoribosyl-aminoimidazole synthetase</fullName>
    </alternativeName>
</protein>
<dbReference type="Proteomes" id="UP001477870">
    <property type="component" value="Unassembled WGS sequence"/>
</dbReference>
<dbReference type="InterPro" id="IPR036921">
    <property type="entry name" value="PurM-like_N_sf"/>
</dbReference>
<evidence type="ECO:0000256" key="2">
    <source>
        <dbReference type="ARBA" id="ARBA00010280"/>
    </source>
</evidence>
<dbReference type="HAMAP" id="MF_00741">
    <property type="entry name" value="AIRS"/>
    <property type="match status" value="1"/>
</dbReference>
<evidence type="ECO:0000256" key="11">
    <source>
        <dbReference type="ARBA" id="ARBA00049057"/>
    </source>
</evidence>
<dbReference type="GO" id="GO:0004641">
    <property type="term" value="F:phosphoribosylformylglycinamidine cyclo-ligase activity"/>
    <property type="evidence" value="ECO:0007669"/>
    <property type="project" value="UniProtKB-EC"/>
</dbReference>
<evidence type="ECO:0000256" key="9">
    <source>
        <dbReference type="ARBA" id="ARBA00032931"/>
    </source>
</evidence>
<feature type="domain" description="PurM-like N-terminal" evidence="13">
    <location>
        <begin position="65"/>
        <end position="168"/>
    </location>
</feature>
<dbReference type="PANTHER" id="PTHR10520">
    <property type="entry name" value="TRIFUNCTIONAL PURINE BIOSYNTHETIC PROTEIN ADENOSINE-3-RELATED"/>
    <property type="match status" value="1"/>
</dbReference>
<organism evidence="15 16">
    <name type="scientific">Ahrensia kielensis</name>
    <dbReference type="NCBI Taxonomy" id="76980"/>
    <lineage>
        <taxon>Bacteria</taxon>
        <taxon>Pseudomonadati</taxon>
        <taxon>Pseudomonadota</taxon>
        <taxon>Alphaproteobacteria</taxon>
        <taxon>Hyphomicrobiales</taxon>
        <taxon>Ahrensiaceae</taxon>
        <taxon>Ahrensia</taxon>
    </lineage>
</organism>
<evidence type="ECO:0000259" key="13">
    <source>
        <dbReference type="Pfam" id="PF00586"/>
    </source>
</evidence>
<dbReference type="InterPro" id="IPR004733">
    <property type="entry name" value="PurM_cligase"/>
</dbReference>
<evidence type="ECO:0000256" key="10">
    <source>
        <dbReference type="ARBA" id="ARBA00033093"/>
    </source>
</evidence>
<dbReference type="Pfam" id="PF02769">
    <property type="entry name" value="AIRS_C"/>
    <property type="match status" value="1"/>
</dbReference>
<keyword evidence="6 12" id="KW-0547">Nucleotide-binding</keyword>
<dbReference type="EMBL" id="JBBMQO010000002">
    <property type="protein sequence ID" value="MEM5500561.1"/>
    <property type="molecule type" value="Genomic_DNA"/>
</dbReference>
<comment type="subcellular location">
    <subcellularLocation>
        <location evidence="12">Cytoplasm</location>
    </subcellularLocation>
</comment>
<dbReference type="InterPro" id="IPR016188">
    <property type="entry name" value="PurM-like_N"/>
</dbReference>
<reference evidence="15 16" key="1">
    <citation type="submission" date="2024-03" db="EMBL/GenBank/DDBJ databases">
        <title>Community enrichment and isolation of bacterial strains for fucoidan degradation.</title>
        <authorList>
            <person name="Sichert A."/>
        </authorList>
    </citation>
    <scope>NUCLEOTIDE SEQUENCE [LARGE SCALE GENOMIC DNA]</scope>
    <source>
        <strain evidence="15 16">AS62</strain>
    </source>
</reference>
<keyword evidence="12" id="KW-0658">Purine biosynthesis</keyword>
<evidence type="ECO:0000259" key="14">
    <source>
        <dbReference type="Pfam" id="PF02769"/>
    </source>
</evidence>
<comment type="similarity">
    <text evidence="2 12">Belongs to the AIR synthase family.</text>
</comment>
<evidence type="ECO:0000256" key="5">
    <source>
        <dbReference type="ARBA" id="ARBA00022598"/>
    </source>
</evidence>
<dbReference type="PANTHER" id="PTHR10520:SF12">
    <property type="entry name" value="TRIFUNCTIONAL PURINE BIOSYNTHETIC PROTEIN ADENOSINE-3"/>
    <property type="match status" value="1"/>
</dbReference>
<evidence type="ECO:0000256" key="4">
    <source>
        <dbReference type="ARBA" id="ARBA00020367"/>
    </source>
</evidence>
<comment type="pathway">
    <text evidence="1 12">Purine metabolism; IMP biosynthesis via de novo pathway; 5-amino-1-(5-phospho-D-ribosyl)imidazole from N(2)-formyl-N(1)-(5-phospho-D-ribosyl)glycinamide: step 2/2.</text>
</comment>
<comment type="catalytic activity">
    <reaction evidence="11 12">
        <text>2-formamido-N(1)-(5-O-phospho-beta-D-ribosyl)acetamidine + ATP = 5-amino-1-(5-phospho-beta-D-ribosyl)imidazole + ADP + phosphate + H(+)</text>
        <dbReference type="Rhea" id="RHEA:23032"/>
        <dbReference type="ChEBI" id="CHEBI:15378"/>
        <dbReference type="ChEBI" id="CHEBI:30616"/>
        <dbReference type="ChEBI" id="CHEBI:43474"/>
        <dbReference type="ChEBI" id="CHEBI:137981"/>
        <dbReference type="ChEBI" id="CHEBI:147287"/>
        <dbReference type="ChEBI" id="CHEBI:456216"/>
        <dbReference type="EC" id="6.3.3.1"/>
    </reaction>
</comment>
<keyword evidence="16" id="KW-1185">Reference proteome</keyword>
<dbReference type="InterPro" id="IPR010918">
    <property type="entry name" value="PurM-like_C_dom"/>
</dbReference>
<dbReference type="RefSeq" id="WP_342846830.1">
    <property type="nucleotide sequence ID" value="NZ_JBBMQO010000002.1"/>
</dbReference>
<evidence type="ECO:0000256" key="8">
    <source>
        <dbReference type="ARBA" id="ARBA00031908"/>
    </source>
</evidence>
<dbReference type="CDD" id="cd02196">
    <property type="entry name" value="PurM"/>
    <property type="match status" value="1"/>
</dbReference>
<proteinExistence type="inferred from homology"/>
<evidence type="ECO:0000256" key="12">
    <source>
        <dbReference type="HAMAP-Rule" id="MF_00741"/>
    </source>
</evidence>
<feature type="domain" description="PurM-like C-terminal" evidence="14">
    <location>
        <begin position="181"/>
        <end position="351"/>
    </location>
</feature>
<sequence length="357" mass="37130">MSEDKNSSNGLSYADAGVDIDAGNALVEAIKPIVRETSRPGSDTEIGGFGGLFDLKAAGFKDPILVAANDGVGTKLKIAIDANKHDTVGIDLVAMCVNDLVVQGAEPLFFLDYFATGKLSVEEGTDIVRGIADGCKQAGCALIGGETAEMPGMYRDGDYDLAGFAVGAAERGAMLPSNDIQEGDVILGLASSGVHSNGFSLVRKIIETNGLGFADKAPFGSKTVGEELLEPTKIYVKSLLAAIRETGAVKAMAHITGGGFTENIPRVLPKSLAATIDLDALETLPVFRWLANAGGVNASEMLRTFNCGVGMIVILSPENADAVSDILEREGEKICRLGTLTARSGEAVIYKGTLDLG</sequence>
<evidence type="ECO:0000313" key="16">
    <source>
        <dbReference type="Proteomes" id="UP001477870"/>
    </source>
</evidence>
<evidence type="ECO:0000256" key="7">
    <source>
        <dbReference type="ARBA" id="ARBA00022840"/>
    </source>
</evidence>